<feature type="domain" description="CobW C-terminal" evidence="7">
    <location>
        <begin position="280"/>
        <end position="370"/>
    </location>
</feature>
<name>J3JHP2_9EURY</name>
<dbReference type="SMART" id="SM00833">
    <property type="entry name" value="CobW_C"/>
    <property type="match status" value="1"/>
</dbReference>
<dbReference type="PANTHER" id="PTHR43603:SF1">
    <property type="entry name" value="ZINC-REGULATED GTPASE METALLOPROTEIN ACTIVATOR 1"/>
    <property type="match status" value="1"/>
</dbReference>
<dbReference type="GO" id="GO:0000166">
    <property type="term" value="F:nucleotide binding"/>
    <property type="evidence" value="ECO:0007669"/>
    <property type="project" value="UniProtKB-KW"/>
</dbReference>
<dbReference type="Pfam" id="PF02492">
    <property type="entry name" value="cobW"/>
    <property type="match status" value="1"/>
</dbReference>
<evidence type="ECO:0000313" key="9">
    <source>
        <dbReference type="Proteomes" id="UP000007813"/>
    </source>
</evidence>
<comment type="similarity">
    <text evidence="4">Belongs to the SIMIBI class G3E GTPase family. ZNG1 subfamily.</text>
</comment>
<dbReference type="InterPro" id="IPR051927">
    <property type="entry name" value="Zn_Chap_cDPG_Synth"/>
</dbReference>
<dbReference type="InterPro" id="IPR036627">
    <property type="entry name" value="CobW-likC_sf"/>
</dbReference>
<evidence type="ECO:0000313" key="8">
    <source>
        <dbReference type="EMBL" id="EJN61164.1"/>
    </source>
</evidence>
<dbReference type="SUPFAM" id="SSF52540">
    <property type="entry name" value="P-loop containing nucleoside triphosphate hydrolases"/>
    <property type="match status" value="1"/>
</dbReference>
<evidence type="ECO:0000256" key="1">
    <source>
        <dbReference type="ARBA" id="ARBA00022741"/>
    </source>
</evidence>
<evidence type="ECO:0000256" key="4">
    <source>
        <dbReference type="ARBA" id="ARBA00034320"/>
    </source>
</evidence>
<dbReference type="GO" id="GO:0016787">
    <property type="term" value="F:hydrolase activity"/>
    <property type="evidence" value="ECO:0007669"/>
    <property type="project" value="UniProtKB-KW"/>
</dbReference>
<protein>
    <submittedName>
        <fullName evidence="8">Cobalamin synthesis protein P47K</fullName>
    </submittedName>
</protein>
<evidence type="ECO:0000256" key="5">
    <source>
        <dbReference type="ARBA" id="ARBA00049117"/>
    </source>
</evidence>
<dbReference type="Proteomes" id="UP000007813">
    <property type="component" value="Unassembled WGS sequence"/>
</dbReference>
<dbReference type="CDD" id="cd03112">
    <property type="entry name" value="CobW-like"/>
    <property type="match status" value="1"/>
</dbReference>
<dbReference type="Gene3D" id="3.30.1220.10">
    <property type="entry name" value="CobW-like, C-terminal domain"/>
    <property type="match status" value="1"/>
</dbReference>
<keyword evidence="3" id="KW-0143">Chaperone</keyword>
<dbReference type="eggNOG" id="arCOG01234">
    <property type="taxonomic scope" value="Archaea"/>
</dbReference>
<feature type="region of interest" description="Disordered" evidence="6">
    <location>
        <begin position="251"/>
        <end position="273"/>
    </location>
</feature>
<evidence type="ECO:0000256" key="2">
    <source>
        <dbReference type="ARBA" id="ARBA00022801"/>
    </source>
</evidence>
<dbReference type="InterPro" id="IPR011629">
    <property type="entry name" value="CobW-like_C"/>
</dbReference>
<evidence type="ECO:0000259" key="7">
    <source>
        <dbReference type="SMART" id="SM00833"/>
    </source>
</evidence>
<dbReference type="InterPro" id="IPR003495">
    <property type="entry name" value="CobW/HypB/UreG_nucleotide-bd"/>
</dbReference>
<organism evidence="8 9">
    <name type="scientific">Halogranum salarium B-1</name>
    <dbReference type="NCBI Taxonomy" id="1210908"/>
    <lineage>
        <taxon>Archaea</taxon>
        <taxon>Methanobacteriati</taxon>
        <taxon>Methanobacteriota</taxon>
        <taxon>Stenosarchaea group</taxon>
        <taxon>Halobacteria</taxon>
        <taxon>Halobacteriales</taxon>
        <taxon>Haloferacaceae</taxon>
    </lineage>
</organism>
<dbReference type="EMBL" id="ALJD01000002">
    <property type="protein sequence ID" value="EJN61164.1"/>
    <property type="molecule type" value="Genomic_DNA"/>
</dbReference>
<keyword evidence="2" id="KW-0378">Hydrolase</keyword>
<dbReference type="InterPro" id="IPR027417">
    <property type="entry name" value="P-loop_NTPase"/>
</dbReference>
<evidence type="ECO:0000256" key="6">
    <source>
        <dbReference type="SAM" id="MobiDB-lite"/>
    </source>
</evidence>
<proteinExistence type="inferred from homology"/>
<dbReference type="Gene3D" id="3.40.50.300">
    <property type="entry name" value="P-loop containing nucleotide triphosphate hydrolases"/>
    <property type="match status" value="1"/>
</dbReference>
<dbReference type="PATRIC" id="fig|1210908.3.peg.197"/>
<dbReference type="AlphaFoldDB" id="J3JHP2"/>
<reference evidence="8 9" key="1">
    <citation type="journal article" date="2012" name="J. Bacteriol.">
        <title>Draft Genome Sequence of the Extremely Halophilic Archaeon Halogranum salarium B-1T.</title>
        <authorList>
            <person name="Kim K.K."/>
            <person name="Lee K.C."/>
            <person name="Lee J.S."/>
        </authorList>
    </citation>
    <scope>NUCLEOTIDE SEQUENCE [LARGE SCALE GENOMIC DNA]</scope>
    <source>
        <strain evidence="8 9">B-1</strain>
    </source>
</reference>
<dbReference type="Pfam" id="PF07683">
    <property type="entry name" value="CobW_C"/>
    <property type="match status" value="1"/>
</dbReference>
<comment type="catalytic activity">
    <reaction evidence="5">
        <text>GTP + H2O = GDP + phosphate + H(+)</text>
        <dbReference type="Rhea" id="RHEA:19669"/>
        <dbReference type="ChEBI" id="CHEBI:15377"/>
        <dbReference type="ChEBI" id="CHEBI:15378"/>
        <dbReference type="ChEBI" id="CHEBI:37565"/>
        <dbReference type="ChEBI" id="CHEBI:43474"/>
        <dbReference type="ChEBI" id="CHEBI:58189"/>
    </reaction>
    <physiologicalReaction direction="left-to-right" evidence="5">
        <dbReference type="Rhea" id="RHEA:19670"/>
    </physiologicalReaction>
</comment>
<sequence length="388" mass="42661">MSYVLTDITLMGDTQHDQIPVTLVSGYLGSGKTTLVNHVLNDPQGHDVAVIVNDMGEVNIDAELIADSSGDDGVVDLSNGCICCRLQSDLLTEAKRLAETRSFDYLLVEASGISEPIPVAQVFTVGSDESDVDPADYFRLDTTVSVVDAYGFWKEFDVDEGLPDRMRTPDRPLADVLVDSIEFCDVLLLNKCDMVPDDELARIEAVVRELQPRAEIIRTEYSAVDPSLVLGTGRFDFEQARREVGWKRHLADSHSHGAESASHDEHDDHDHLSTAERHGISSTVYRQQRPFHPERLQAWFDDWSGDIVRAKGFFSLAGRPDTVMGFSQAGPSVQAGPIGAWGDDDPETRLVFIGTNLDELSLASELDDCLATDDELDAGSFDDPFPTT</sequence>
<gene>
    <name evidence="8" type="ORF">HSB1_02050</name>
</gene>
<comment type="caution">
    <text evidence="8">The sequence shown here is derived from an EMBL/GenBank/DDBJ whole genome shotgun (WGS) entry which is preliminary data.</text>
</comment>
<keyword evidence="1" id="KW-0547">Nucleotide-binding</keyword>
<accession>J3JHP2</accession>
<evidence type="ECO:0000256" key="3">
    <source>
        <dbReference type="ARBA" id="ARBA00023186"/>
    </source>
</evidence>
<dbReference type="PANTHER" id="PTHR43603">
    <property type="entry name" value="COBW DOMAIN-CONTAINING PROTEIN DDB_G0274527"/>
    <property type="match status" value="1"/>
</dbReference>